<sequence>MIKVYVSRFDREVDSEPHLECYEIEQTPQMKVLDAINAINEKYDADISIRSSCRAGQCGSCGILFNGNGALACQKDIKDGAIIEPQNFPVIKDLIVDKSQIEQEVKDLQLSLNPQRHDDDLNENLTPENIKNTKKVRSCIECYSCFATCPVIKFIKTKFGGPYIMRYLSKFESDPRDEFDRLDESLKEGLYKCTSCGKCKAVCPKDINTFGDAIERLREIACKEGKGPLPEHVAFKENIEKTGRSIKAEGPSFIEEVKNDNGSKIALFTGCMVDNKLHHIGEALIDVLEANGITIDIPEGQVCCGSPLIRTGQTDMVQELVDKNNEVFRDYDTVLTICAGCGSTLKNDHPKYGSNLNVMDISEFLVDKLDTDKMKELNTTVTWHDPCHLGRGQGIKGQPRDILEQIPGVTFKEMKYPCQCCGAGGGIKAGHPEIAMTLAKEKAKMIEDTGAESVITICPFCQYNIQDGLDAIDREDIKAMNIIELLQLAYQKD</sequence>
<dbReference type="GO" id="GO:0016491">
    <property type="term" value="F:oxidoreductase activity"/>
    <property type="evidence" value="ECO:0007669"/>
    <property type="project" value="InterPro"/>
</dbReference>
<evidence type="ECO:0000259" key="7">
    <source>
        <dbReference type="PROSITE" id="PS51085"/>
    </source>
</evidence>
<accession>A0A2H4U586</accession>
<dbReference type="PANTHER" id="PTHR32479:SF17">
    <property type="entry name" value="GLYCOLATE OXIDASE IRON-SULFUR SUBUNIT"/>
    <property type="match status" value="1"/>
</dbReference>
<dbReference type="GeneID" id="35118133"/>
<keyword evidence="2" id="KW-0001">2Fe-2S</keyword>
<feature type="domain" description="4Fe-4S ferredoxin-type" evidence="8">
    <location>
        <begin position="182"/>
        <end position="213"/>
    </location>
</feature>
<dbReference type="SUPFAM" id="SSF54292">
    <property type="entry name" value="2Fe-2S ferredoxin-like"/>
    <property type="match status" value="1"/>
</dbReference>
<dbReference type="Gene3D" id="3.10.20.30">
    <property type="match status" value="1"/>
</dbReference>
<dbReference type="GO" id="GO:0006099">
    <property type="term" value="P:tricarboxylic acid cycle"/>
    <property type="evidence" value="ECO:0007669"/>
    <property type="project" value="InterPro"/>
</dbReference>
<keyword evidence="5" id="KW-0408">Iron</keyword>
<dbReference type="GO" id="GO:0051537">
    <property type="term" value="F:2 iron, 2 sulfur cluster binding"/>
    <property type="evidence" value="ECO:0007669"/>
    <property type="project" value="UniProtKB-KW"/>
</dbReference>
<evidence type="ECO:0000259" key="8">
    <source>
        <dbReference type="PROSITE" id="PS51379"/>
    </source>
</evidence>
<dbReference type="GO" id="GO:0009055">
    <property type="term" value="F:electron transfer activity"/>
    <property type="evidence" value="ECO:0007669"/>
    <property type="project" value="InterPro"/>
</dbReference>
<name>A0A2H4U586_METSM</name>
<dbReference type="AlphaFoldDB" id="A0A2H4U586"/>
<keyword evidence="4" id="KW-0677">Repeat</keyword>
<dbReference type="InterPro" id="IPR009051">
    <property type="entry name" value="Helical_ferredxn"/>
</dbReference>
<dbReference type="Proteomes" id="UP000232133">
    <property type="component" value="Chromosome"/>
</dbReference>
<dbReference type="PROSITE" id="PS51085">
    <property type="entry name" value="2FE2S_FER_2"/>
    <property type="match status" value="1"/>
</dbReference>
<dbReference type="InterPro" id="IPR025192">
    <property type="entry name" value="Succ_DH/fum_Rdtase_N"/>
</dbReference>
<organism evidence="9 10">
    <name type="scientific">Methanobrevibacter smithii</name>
    <dbReference type="NCBI Taxonomy" id="2173"/>
    <lineage>
        <taxon>Archaea</taxon>
        <taxon>Methanobacteriati</taxon>
        <taxon>Methanobacteriota</taxon>
        <taxon>Methanomada group</taxon>
        <taxon>Methanobacteria</taxon>
        <taxon>Methanobacteriales</taxon>
        <taxon>Methanobacteriaceae</taxon>
        <taxon>Methanobrevibacter</taxon>
    </lineage>
</organism>
<evidence type="ECO:0000256" key="1">
    <source>
        <dbReference type="ARBA" id="ARBA00022485"/>
    </source>
</evidence>
<evidence type="ECO:0000256" key="2">
    <source>
        <dbReference type="ARBA" id="ARBA00022714"/>
    </source>
</evidence>
<evidence type="ECO:0000313" key="9">
    <source>
        <dbReference type="EMBL" id="ATZ59290.1"/>
    </source>
</evidence>
<dbReference type="PROSITE" id="PS00198">
    <property type="entry name" value="4FE4S_FER_1"/>
    <property type="match status" value="1"/>
</dbReference>
<dbReference type="Pfam" id="PF02754">
    <property type="entry name" value="CCG"/>
    <property type="match status" value="2"/>
</dbReference>
<evidence type="ECO:0000256" key="3">
    <source>
        <dbReference type="ARBA" id="ARBA00022723"/>
    </source>
</evidence>
<dbReference type="InterPro" id="IPR001041">
    <property type="entry name" value="2Fe-2S_ferredoxin-type"/>
</dbReference>
<feature type="domain" description="2Fe-2S ferredoxin-type" evidence="7">
    <location>
        <begin position="1"/>
        <end position="89"/>
    </location>
</feature>
<evidence type="ECO:0000313" key="10">
    <source>
        <dbReference type="Proteomes" id="UP000232133"/>
    </source>
</evidence>
<dbReference type="InterPro" id="IPR004017">
    <property type="entry name" value="Cys_rich_dom"/>
</dbReference>
<dbReference type="InterPro" id="IPR036010">
    <property type="entry name" value="2Fe-2S_ferredoxin-like_sf"/>
</dbReference>
<dbReference type="PROSITE" id="PS51379">
    <property type="entry name" value="4FE4S_FER_2"/>
    <property type="match status" value="1"/>
</dbReference>
<evidence type="ECO:0000256" key="4">
    <source>
        <dbReference type="ARBA" id="ARBA00022737"/>
    </source>
</evidence>
<dbReference type="SUPFAM" id="SSF46548">
    <property type="entry name" value="alpha-helical ferredoxin"/>
    <property type="match status" value="1"/>
</dbReference>
<proteinExistence type="predicted"/>
<keyword evidence="6" id="KW-0411">Iron-sulfur</keyword>
<dbReference type="Pfam" id="PF13085">
    <property type="entry name" value="Fer2_3"/>
    <property type="match status" value="1"/>
</dbReference>
<gene>
    <name evidence="9" type="ORF">BK798_02105</name>
</gene>
<dbReference type="PROSITE" id="PS00197">
    <property type="entry name" value="2FE2S_FER_1"/>
    <property type="match status" value="1"/>
</dbReference>
<dbReference type="Pfam" id="PF13183">
    <property type="entry name" value="Fer4_8"/>
    <property type="match status" value="1"/>
</dbReference>
<evidence type="ECO:0000256" key="5">
    <source>
        <dbReference type="ARBA" id="ARBA00023004"/>
    </source>
</evidence>
<dbReference type="InterPro" id="IPR012675">
    <property type="entry name" value="Beta-grasp_dom_sf"/>
</dbReference>
<dbReference type="RefSeq" id="WP_004032136.1">
    <property type="nucleotide sequence ID" value="NZ_CAABOX010000005.1"/>
</dbReference>
<protein>
    <submittedName>
        <fullName evidence="9">Succinate dehydrogenase</fullName>
    </submittedName>
</protein>
<dbReference type="GO" id="GO:0051539">
    <property type="term" value="F:4 iron, 4 sulfur cluster binding"/>
    <property type="evidence" value="ECO:0007669"/>
    <property type="project" value="UniProtKB-KW"/>
</dbReference>
<dbReference type="GO" id="GO:0046872">
    <property type="term" value="F:metal ion binding"/>
    <property type="evidence" value="ECO:0007669"/>
    <property type="project" value="UniProtKB-KW"/>
</dbReference>
<dbReference type="EMBL" id="CP017803">
    <property type="protein sequence ID" value="ATZ59290.1"/>
    <property type="molecule type" value="Genomic_DNA"/>
</dbReference>
<dbReference type="InterPro" id="IPR006058">
    <property type="entry name" value="2Fe2S_fd_BS"/>
</dbReference>
<dbReference type="NCBIfam" id="NF004898">
    <property type="entry name" value="PRK06259.1"/>
    <property type="match status" value="1"/>
</dbReference>
<keyword evidence="3" id="KW-0479">Metal-binding</keyword>
<dbReference type="NCBIfam" id="TIGR00384">
    <property type="entry name" value="dhsB"/>
    <property type="match status" value="1"/>
</dbReference>
<dbReference type="PANTHER" id="PTHR32479">
    <property type="entry name" value="GLYCOLATE OXIDASE IRON-SULFUR SUBUNIT"/>
    <property type="match status" value="1"/>
</dbReference>
<evidence type="ECO:0000256" key="6">
    <source>
        <dbReference type="ARBA" id="ARBA00023014"/>
    </source>
</evidence>
<dbReference type="InterPro" id="IPR004489">
    <property type="entry name" value="Succ_DH/fum_Rdtase_Fe-S"/>
</dbReference>
<dbReference type="InterPro" id="IPR017896">
    <property type="entry name" value="4Fe4S_Fe-S-bd"/>
</dbReference>
<dbReference type="Gene3D" id="1.10.1060.10">
    <property type="entry name" value="Alpha-helical ferredoxin"/>
    <property type="match status" value="1"/>
</dbReference>
<dbReference type="InterPro" id="IPR017900">
    <property type="entry name" value="4Fe4S_Fe_S_CS"/>
</dbReference>
<reference evidence="9 10" key="1">
    <citation type="submission" date="2016-10" db="EMBL/GenBank/DDBJ databases">
        <authorList>
            <person name="Varghese N."/>
        </authorList>
    </citation>
    <scope>NUCLEOTIDE SEQUENCE [LARGE SCALE GENOMIC DNA]</scope>
    <source>
        <strain evidence="9 10">KB11</strain>
    </source>
</reference>
<keyword evidence="1" id="KW-0004">4Fe-4S</keyword>